<dbReference type="Proteomes" id="UP000887540">
    <property type="component" value="Unplaced"/>
</dbReference>
<feature type="region of interest" description="Disordered" evidence="1">
    <location>
        <begin position="49"/>
        <end position="106"/>
    </location>
</feature>
<accession>A0A914C0P2</accession>
<feature type="compositionally biased region" description="Basic and acidic residues" evidence="1">
    <location>
        <begin position="74"/>
        <end position="91"/>
    </location>
</feature>
<reference evidence="3" key="1">
    <citation type="submission" date="2022-11" db="UniProtKB">
        <authorList>
            <consortium name="WormBaseParasite"/>
        </authorList>
    </citation>
    <scope>IDENTIFICATION</scope>
</reference>
<keyword evidence="2" id="KW-1185">Reference proteome</keyword>
<feature type="region of interest" description="Disordered" evidence="1">
    <location>
        <begin position="1"/>
        <end position="21"/>
    </location>
</feature>
<name>A0A914C0P2_9BILA</name>
<dbReference type="WBParaSite" id="ACRNAN_Path_1404.g5510.t1">
    <property type="protein sequence ID" value="ACRNAN_Path_1404.g5510.t1"/>
    <property type="gene ID" value="ACRNAN_Path_1404.g5510"/>
</dbReference>
<protein>
    <submittedName>
        <fullName evidence="3">Uncharacterized protein</fullName>
    </submittedName>
</protein>
<evidence type="ECO:0000256" key="1">
    <source>
        <dbReference type="SAM" id="MobiDB-lite"/>
    </source>
</evidence>
<feature type="compositionally biased region" description="Basic and acidic residues" evidence="1">
    <location>
        <begin position="7"/>
        <end position="21"/>
    </location>
</feature>
<sequence length="228" mass="25686">MSTNTMVKDENSVQVESDKHEEEHMSFFEFIKSVHKFPCQVGDKCEQCCQNQTSEQPPQMKRLDSRSKQSNGTEKVEKSTSRDTSVERKTSEGSISSKIIPPPLRKMAYNNRRQETFHSLQMHVDRQPVAPSSLSGGNSPVPIVESHHEDLLTMPSIESLRVSETNGGRVYQKVQSDPSLLSKKSSIKSEVKLKKKRTLHTIEQPDGSIMGYCTEEVVPALEEHEAEA</sequence>
<proteinExistence type="predicted"/>
<evidence type="ECO:0000313" key="3">
    <source>
        <dbReference type="WBParaSite" id="ACRNAN_Path_1404.g5510.t1"/>
    </source>
</evidence>
<organism evidence="2 3">
    <name type="scientific">Acrobeloides nanus</name>
    <dbReference type="NCBI Taxonomy" id="290746"/>
    <lineage>
        <taxon>Eukaryota</taxon>
        <taxon>Metazoa</taxon>
        <taxon>Ecdysozoa</taxon>
        <taxon>Nematoda</taxon>
        <taxon>Chromadorea</taxon>
        <taxon>Rhabditida</taxon>
        <taxon>Tylenchina</taxon>
        <taxon>Cephalobomorpha</taxon>
        <taxon>Cephaloboidea</taxon>
        <taxon>Cephalobidae</taxon>
        <taxon>Acrobeloides</taxon>
    </lineage>
</organism>
<evidence type="ECO:0000313" key="2">
    <source>
        <dbReference type="Proteomes" id="UP000887540"/>
    </source>
</evidence>
<dbReference type="AlphaFoldDB" id="A0A914C0P2"/>